<dbReference type="AlphaFoldDB" id="A0A1I7NU25"/>
<sequence length="208" mass="20947">MRHSRVQHVLKAVGAGSILMVAAVAPASAHVGLGAVHTFSQGFLHPMNGLDHMIAMLAVGLYAANLGGRAFWLVPLAFVGTMIFGGLLGYYGWPLPMVEAGIGLSVVVMSMAIALGVRLPTVAAMALVGTFALFHGHAHGNEGVGLGFAFLPYAAGFVVATALLHASGLALGAGFKHVGAAQSSLLNRLTGGLGAIAGISLLTGLMAA</sequence>
<feature type="transmembrane region" description="Helical" evidence="1">
    <location>
        <begin position="43"/>
        <end position="63"/>
    </location>
</feature>
<evidence type="ECO:0000313" key="3">
    <source>
        <dbReference type="Proteomes" id="UP000199423"/>
    </source>
</evidence>
<keyword evidence="1" id="KW-0472">Membrane</keyword>
<dbReference type="OrthoDB" id="9808192at2"/>
<feature type="transmembrane region" description="Helical" evidence="1">
    <location>
        <begin position="185"/>
        <end position="207"/>
    </location>
</feature>
<feature type="transmembrane region" description="Helical" evidence="1">
    <location>
        <begin position="12"/>
        <end position="31"/>
    </location>
</feature>
<dbReference type="STRING" id="51670.SAMN04488557_3569"/>
<gene>
    <name evidence="2" type="ORF">SAMN04488557_3569</name>
</gene>
<protein>
    <submittedName>
        <fullName evidence="2">Urease accessory protein</fullName>
    </submittedName>
</protein>
<keyword evidence="3" id="KW-1185">Reference proteome</keyword>
<reference evidence="3" key="1">
    <citation type="submission" date="2016-10" db="EMBL/GenBank/DDBJ databases">
        <authorList>
            <person name="Varghese N."/>
            <person name="Submissions S."/>
        </authorList>
    </citation>
    <scope>NUCLEOTIDE SEQUENCE [LARGE SCALE GENOMIC DNA]</scope>
    <source>
        <strain evidence="3">DSM 1565</strain>
    </source>
</reference>
<dbReference type="Pfam" id="PF04955">
    <property type="entry name" value="HupE_UreJ"/>
    <property type="match status" value="1"/>
</dbReference>
<evidence type="ECO:0000313" key="2">
    <source>
        <dbReference type="EMBL" id="SFV38166.1"/>
    </source>
</evidence>
<feature type="transmembrane region" description="Helical" evidence="1">
    <location>
        <begin position="150"/>
        <end position="173"/>
    </location>
</feature>
<feature type="transmembrane region" description="Helical" evidence="1">
    <location>
        <begin position="70"/>
        <end position="91"/>
    </location>
</feature>
<dbReference type="Proteomes" id="UP000199423">
    <property type="component" value="Unassembled WGS sequence"/>
</dbReference>
<organism evidence="2 3">
    <name type="scientific">Hyphomicrobium facile</name>
    <dbReference type="NCBI Taxonomy" id="51670"/>
    <lineage>
        <taxon>Bacteria</taxon>
        <taxon>Pseudomonadati</taxon>
        <taxon>Pseudomonadota</taxon>
        <taxon>Alphaproteobacteria</taxon>
        <taxon>Hyphomicrobiales</taxon>
        <taxon>Hyphomicrobiaceae</taxon>
        <taxon>Hyphomicrobium</taxon>
    </lineage>
</organism>
<dbReference type="RefSeq" id="WP_092869013.1">
    <property type="nucleotide sequence ID" value="NZ_FPCH01000003.1"/>
</dbReference>
<name>A0A1I7NU25_9HYPH</name>
<dbReference type="EMBL" id="FPCH01000003">
    <property type="protein sequence ID" value="SFV38166.1"/>
    <property type="molecule type" value="Genomic_DNA"/>
</dbReference>
<accession>A0A1I7NU25</accession>
<dbReference type="PIRSF" id="PIRSF016919">
    <property type="entry name" value="HupE_UreJ"/>
    <property type="match status" value="1"/>
</dbReference>
<proteinExistence type="predicted"/>
<keyword evidence="1" id="KW-1133">Transmembrane helix</keyword>
<evidence type="ECO:0000256" key="1">
    <source>
        <dbReference type="SAM" id="Phobius"/>
    </source>
</evidence>
<dbReference type="InterPro" id="IPR007038">
    <property type="entry name" value="HupE_UreJ"/>
</dbReference>
<keyword evidence="1" id="KW-0812">Transmembrane</keyword>